<dbReference type="Pfam" id="PF16561">
    <property type="entry name" value="AMPK1_CBM"/>
    <property type="match status" value="1"/>
</dbReference>
<reference evidence="4 5" key="1">
    <citation type="submission" date="2024-01" db="EMBL/GenBank/DDBJ databases">
        <title>The complete chloroplast genome sequence of Lithospermum erythrorhizon: insights into the phylogenetic relationship among Boraginaceae species and the maternal lineages of purple gromwells.</title>
        <authorList>
            <person name="Okada T."/>
            <person name="Watanabe K."/>
        </authorList>
    </citation>
    <scope>NUCLEOTIDE SEQUENCE [LARGE SCALE GENOMIC DNA]</scope>
</reference>
<dbReference type="InterPro" id="IPR032640">
    <property type="entry name" value="AMPK1_CBM"/>
</dbReference>
<name>A0AAV3QW20_LITER</name>
<protein>
    <recommendedName>
        <fullName evidence="3">AMP-activated protein kinase glycogen-binding domain-containing protein</fullName>
    </recommendedName>
</protein>
<evidence type="ECO:0000259" key="3">
    <source>
        <dbReference type="Pfam" id="PF16561"/>
    </source>
</evidence>
<dbReference type="EMBL" id="BAABME010006391">
    <property type="protein sequence ID" value="GAA0168235.1"/>
    <property type="molecule type" value="Genomic_DNA"/>
</dbReference>
<evidence type="ECO:0000256" key="1">
    <source>
        <dbReference type="SAM" id="Coils"/>
    </source>
</evidence>
<feature type="domain" description="AMP-activated protein kinase glycogen-binding" evidence="3">
    <location>
        <begin position="225"/>
        <end position="303"/>
    </location>
</feature>
<dbReference type="CDD" id="cd02859">
    <property type="entry name" value="E_set_AMPKbeta_like_N"/>
    <property type="match status" value="1"/>
</dbReference>
<organism evidence="4 5">
    <name type="scientific">Lithospermum erythrorhizon</name>
    <name type="common">Purple gromwell</name>
    <name type="synonym">Lithospermum officinale var. erythrorhizon</name>
    <dbReference type="NCBI Taxonomy" id="34254"/>
    <lineage>
        <taxon>Eukaryota</taxon>
        <taxon>Viridiplantae</taxon>
        <taxon>Streptophyta</taxon>
        <taxon>Embryophyta</taxon>
        <taxon>Tracheophyta</taxon>
        <taxon>Spermatophyta</taxon>
        <taxon>Magnoliopsida</taxon>
        <taxon>eudicotyledons</taxon>
        <taxon>Gunneridae</taxon>
        <taxon>Pentapetalae</taxon>
        <taxon>asterids</taxon>
        <taxon>lamiids</taxon>
        <taxon>Boraginales</taxon>
        <taxon>Boraginaceae</taxon>
        <taxon>Boraginoideae</taxon>
        <taxon>Lithospermeae</taxon>
        <taxon>Lithospermum</taxon>
    </lineage>
</organism>
<evidence type="ECO:0000313" key="5">
    <source>
        <dbReference type="Proteomes" id="UP001454036"/>
    </source>
</evidence>
<sequence length="305" mass="34144">MYSSSLSIVPLHNCSIVPPSGPKCNSCQMMDSICSRGQGSYLTWNSRTSFPKFSELNEVWVGNHAQRRMSFKLCCARVSLEEDVLAIQAKGLPKDEESDSQSSTEEVGERPLSIGELKILLADSQRSRLTKKLSEANQLNRFLKRKLQEKEEAFNEFRTDLAVIELEIQALVGIAEEITKAGIPGGSRKINGKYIQSHLLTRLKAIQEKLKEQIKDVNAEQSKDVPLSWSGMAESVQVMGSFDGWTQGEHLSPEYTGSYTRFSTTLMLPPGRYEIKFLIDGEWHISPQLPTVGEGLMMNNLLVVE</sequence>
<dbReference type="InterPro" id="IPR014756">
    <property type="entry name" value="Ig_E-set"/>
</dbReference>
<keyword evidence="1" id="KW-0175">Coiled coil</keyword>
<dbReference type="InterPro" id="IPR013783">
    <property type="entry name" value="Ig-like_fold"/>
</dbReference>
<proteinExistence type="predicted"/>
<comment type="caution">
    <text evidence="4">The sequence shown here is derived from an EMBL/GenBank/DDBJ whole genome shotgun (WGS) entry which is preliminary data.</text>
</comment>
<dbReference type="AlphaFoldDB" id="A0AAV3QW20"/>
<dbReference type="GO" id="GO:0009507">
    <property type="term" value="C:chloroplast"/>
    <property type="evidence" value="ECO:0007669"/>
    <property type="project" value="UniProtKB-ARBA"/>
</dbReference>
<dbReference type="Proteomes" id="UP001454036">
    <property type="component" value="Unassembled WGS sequence"/>
</dbReference>
<dbReference type="PANTHER" id="PTHR47342:SF1">
    <property type="entry name" value="PROTEIN PTST, CHLOROPLASTIC"/>
    <property type="match status" value="1"/>
</dbReference>
<keyword evidence="5" id="KW-1185">Reference proteome</keyword>
<evidence type="ECO:0000256" key="2">
    <source>
        <dbReference type="SAM" id="MobiDB-lite"/>
    </source>
</evidence>
<feature type="region of interest" description="Disordered" evidence="2">
    <location>
        <begin position="91"/>
        <end position="110"/>
    </location>
</feature>
<feature type="coiled-coil region" evidence="1">
    <location>
        <begin position="126"/>
        <end position="167"/>
    </location>
</feature>
<accession>A0AAV3QW20</accession>
<dbReference type="SUPFAM" id="SSF81296">
    <property type="entry name" value="E set domains"/>
    <property type="match status" value="1"/>
</dbReference>
<dbReference type="Gene3D" id="2.60.40.10">
    <property type="entry name" value="Immunoglobulins"/>
    <property type="match status" value="1"/>
</dbReference>
<dbReference type="PANTHER" id="PTHR47342">
    <property type="entry name" value="PROTEIN PTST, CHLOROPLASTIC"/>
    <property type="match status" value="1"/>
</dbReference>
<evidence type="ECO:0000313" key="4">
    <source>
        <dbReference type="EMBL" id="GAA0168235.1"/>
    </source>
</evidence>
<gene>
    <name evidence="4" type="ORF">LIER_22997</name>
</gene>